<evidence type="ECO:0000313" key="1">
    <source>
        <dbReference type="EMBL" id="AWV32025.1"/>
    </source>
</evidence>
<dbReference type="EMBL" id="MPTO01000022">
    <property type="protein sequence ID" value="OME15458.1"/>
    <property type="molecule type" value="Genomic_DNA"/>
</dbReference>
<evidence type="ECO:0000313" key="4">
    <source>
        <dbReference type="Proteomes" id="UP000249163"/>
    </source>
</evidence>
<reference evidence="2 3" key="1">
    <citation type="submission" date="2016-10" db="EMBL/GenBank/DDBJ databases">
        <title>Paenibacillus species isolates.</title>
        <authorList>
            <person name="Beno S.M."/>
        </authorList>
    </citation>
    <scope>NUCLEOTIDE SEQUENCE [LARGE SCALE GENOMIC DNA]</scope>
    <source>
        <strain evidence="2 3">FSL H7-0918</strain>
    </source>
</reference>
<sequence>MTVNRELRVGATQSPDFLKLARERSGGTRVRCLRLSSLSDLSGFKLACQLEPGRRAGRSFKACY</sequence>
<proteinExistence type="predicted"/>
<dbReference type="EMBL" id="CP021965">
    <property type="protein sequence ID" value="AWV32025.1"/>
    <property type="molecule type" value="Genomic_DNA"/>
</dbReference>
<evidence type="ECO:0000313" key="3">
    <source>
        <dbReference type="Proteomes" id="UP000187323"/>
    </source>
</evidence>
<dbReference type="Proteomes" id="UP000187323">
    <property type="component" value="Unassembled WGS sequence"/>
</dbReference>
<name>A0A1R0YTY5_9BACL</name>
<accession>A0A1R0YTY5</accession>
<protein>
    <submittedName>
        <fullName evidence="2">Uncharacterized protein</fullName>
    </submittedName>
</protein>
<gene>
    <name evidence="2" type="ORF">BSK47_22150</name>
    <name evidence="1" type="ORF">CD191_05010</name>
</gene>
<reference evidence="1 4" key="2">
    <citation type="submission" date="2017-06" db="EMBL/GenBank/DDBJ databases">
        <title>Complete genome sequence of Paenibacillus odorifer CBA7130.</title>
        <authorList>
            <person name="Nam Y.-D."/>
            <person name="Kang J."/>
            <person name="Chung W.-H."/>
        </authorList>
    </citation>
    <scope>NUCLEOTIDE SEQUENCE [LARGE SCALE GENOMIC DNA]</scope>
    <source>
        <strain evidence="1 4">CBA7130</strain>
    </source>
</reference>
<dbReference type="Proteomes" id="UP000249163">
    <property type="component" value="Chromosome"/>
</dbReference>
<dbReference type="AlphaFoldDB" id="A0A1R0YTY5"/>
<organism evidence="2 3">
    <name type="scientific">Paenibacillus odorifer</name>
    <dbReference type="NCBI Taxonomy" id="189426"/>
    <lineage>
        <taxon>Bacteria</taxon>
        <taxon>Bacillati</taxon>
        <taxon>Bacillota</taxon>
        <taxon>Bacilli</taxon>
        <taxon>Bacillales</taxon>
        <taxon>Paenibacillaceae</taxon>
        <taxon>Paenibacillus</taxon>
    </lineage>
</organism>
<evidence type="ECO:0000313" key="2">
    <source>
        <dbReference type="EMBL" id="OME15458.1"/>
    </source>
</evidence>